<dbReference type="HOGENOM" id="CLU_453260_0_0_5"/>
<name>V5SAC2_9HYPH</name>
<organism evidence="3 4">
    <name type="scientific">Hyphomicrobium nitrativorans NL23</name>
    <dbReference type="NCBI Taxonomy" id="1029756"/>
    <lineage>
        <taxon>Bacteria</taxon>
        <taxon>Pseudomonadati</taxon>
        <taxon>Pseudomonadota</taxon>
        <taxon>Alphaproteobacteria</taxon>
        <taxon>Hyphomicrobiales</taxon>
        <taxon>Hyphomicrobiaceae</taxon>
        <taxon>Hyphomicrobium</taxon>
    </lineage>
</organism>
<dbReference type="AlphaFoldDB" id="V5SAC2"/>
<keyword evidence="1" id="KW-1133">Transmembrane helix</keyword>
<evidence type="ECO:0000256" key="1">
    <source>
        <dbReference type="SAM" id="Phobius"/>
    </source>
</evidence>
<protein>
    <submittedName>
        <fullName evidence="3">Uncharacterized protein</fullName>
    </submittedName>
</protein>
<keyword evidence="1" id="KW-0472">Membrane</keyword>
<evidence type="ECO:0000313" key="4">
    <source>
        <dbReference type="Proteomes" id="UP000018542"/>
    </source>
</evidence>
<dbReference type="EMBL" id="CP006912">
    <property type="protein sequence ID" value="AHB47170.1"/>
    <property type="molecule type" value="Genomic_DNA"/>
</dbReference>
<proteinExistence type="predicted"/>
<evidence type="ECO:0000313" key="3">
    <source>
        <dbReference type="EMBL" id="AHB47170.1"/>
    </source>
</evidence>
<keyword evidence="4" id="KW-1185">Reference proteome</keyword>
<keyword evidence="1" id="KW-0812">Transmembrane</keyword>
<feature type="signal peptide" evidence="2">
    <location>
        <begin position="1"/>
        <end position="27"/>
    </location>
</feature>
<keyword evidence="2" id="KW-0732">Signal</keyword>
<dbReference type="RefSeq" id="WP_023785488.1">
    <property type="nucleotide sequence ID" value="NC_022997.1"/>
</dbReference>
<evidence type="ECO:0000256" key="2">
    <source>
        <dbReference type="SAM" id="SignalP"/>
    </source>
</evidence>
<accession>V5SAC2</accession>
<sequence length="602" mass="64961">MLSVLRPAVSALLVAAISAPFLQSALAAAPPMTRADYEACQSADEAGFRKAIEALSLKALQAGVRTVDYRATVDREWRRAGMDDLLVKRVDLAIEEVRSETSWAGLAQSLIDTEKAQKMAAEVAERVYQSEPMRVAVESLATGVGQEVGRALESALQDAASPAVECMRAFLGQRYGTTVAGVVSRDVERDFGLDSVAGRATVSSGAVIQQSGEGIAGAALVLMRRQLANLTARIGQRLAGSILARLVSVAAGGVGVVLIAKDIWELRKGVLPIISEEMKSETTKNMVKEELAKTFDEQMTKHLPEIASKSADRVIEIWQSFRNAHRQALDLAARNEDFRAFLDTVQPAQLARLDEVMALVLASGGEPGVLRRLGDGSLNEAVRFLLEPAMTIARETRSIDAALGWSQLAGDRLPAVIEHGVYKRADHAGFTRATLTQLLALNDPMAIGRLAALEPAARERLFGLPAADLRRLARGFSEAELDTLSRYLVGLDPEPRDRILKAVAATPGKMQRLASSRVRDGLITSRDQARAVDMMLREGSGGPKAILADAEAAWEGQVSPILLWEKHPLPVVGLGFAVLVLLLMLRRLFRPRRKAAPAQTTA</sequence>
<reference evidence="3 4" key="1">
    <citation type="journal article" date="2014" name="Genome Announc.">
        <title>Complete Genome Sequence of Hyphomicrobium nitrativorans Strain NL23, a Denitrifying Bacterium Isolated from Biofilm of a Methanol-Fed Denitrification System Treating Seawater at the Montreal Biodome.</title>
        <authorList>
            <person name="Martineau C."/>
            <person name="Villeneuve C."/>
            <person name="Mauffrey F."/>
            <person name="Villemur R."/>
        </authorList>
    </citation>
    <scope>NUCLEOTIDE SEQUENCE [LARGE SCALE GENOMIC DNA]</scope>
    <source>
        <strain evidence="3">NL23</strain>
    </source>
</reference>
<feature type="transmembrane region" description="Helical" evidence="1">
    <location>
        <begin position="567"/>
        <end position="585"/>
    </location>
</feature>
<feature type="chain" id="PRO_5004740625" evidence="2">
    <location>
        <begin position="28"/>
        <end position="602"/>
    </location>
</feature>
<dbReference type="KEGG" id="hni:W911_00170"/>
<dbReference type="PATRIC" id="fig|1029756.8.peg.37"/>
<dbReference type="Proteomes" id="UP000018542">
    <property type="component" value="Chromosome"/>
</dbReference>
<gene>
    <name evidence="3" type="ORF">W911_00170</name>
</gene>